<evidence type="ECO:0000313" key="3">
    <source>
        <dbReference type="EMBL" id="MFC5910037.1"/>
    </source>
</evidence>
<feature type="non-terminal residue" evidence="3">
    <location>
        <position position="368"/>
    </location>
</feature>
<dbReference type="EMBL" id="JBHSQJ010000099">
    <property type="protein sequence ID" value="MFC5910037.1"/>
    <property type="molecule type" value="Genomic_DNA"/>
</dbReference>
<dbReference type="PANTHER" id="PTHR11051:SF13">
    <property type="entry name" value="GLYCOSYL TRANSFERASE"/>
    <property type="match status" value="1"/>
</dbReference>
<dbReference type="InterPro" id="IPR011013">
    <property type="entry name" value="Gal_mutarotase_sf_dom"/>
</dbReference>
<accession>A0ABW1G909</accession>
<protein>
    <submittedName>
        <fullName evidence="3">Family 65 glycosyl hydrolase</fullName>
    </submittedName>
</protein>
<dbReference type="Proteomes" id="UP001596174">
    <property type="component" value="Unassembled WGS sequence"/>
</dbReference>
<organism evidence="3 4">
    <name type="scientific">Streptacidiphilus monticola</name>
    <dbReference type="NCBI Taxonomy" id="2161674"/>
    <lineage>
        <taxon>Bacteria</taxon>
        <taxon>Bacillati</taxon>
        <taxon>Actinomycetota</taxon>
        <taxon>Actinomycetes</taxon>
        <taxon>Kitasatosporales</taxon>
        <taxon>Streptomycetaceae</taxon>
        <taxon>Streptacidiphilus</taxon>
    </lineage>
</organism>
<dbReference type="InterPro" id="IPR005196">
    <property type="entry name" value="Glyco_hydro_65_N"/>
</dbReference>
<evidence type="ECO:0000259" key="1">
    <source>
        <dbReference type="Pfam" id="PF03632"/>
    </source>
</evidence>
<dbReference type="Gene3D" id="1.50.10.10">
    <property type="match status" value="1"/>
</dbReference>
<dbReference type="PANTHER" id="PTHR11051">
    <property type="entry name" value="GLYCOSYL HYDROLASE-RELATED"/>
    <property type="match status" value="1"/>
</dbReference>
<dbReference type="Pfam" id="PF03636">
    <property type="entry name" value="Glyco_hydro_65N"/>
    <property type="match status" value="1"/>
</dbReference>
<keyword evidence="3" id="KW-0378">Hydrolase</keyword>
<evidence type="ECO:0000313" key="4">
    <source>
        <dbReference type="Proteomes" id="UP001596174"/>
    </source>
</evidence>
<sequence length="368" mass="39855">MISHPSYAVEPWAVRETGLDLDVLAQSESVFALSNGHLGWRGNLDEGEPYGLPGSYLNGVHEQHPLAYAEPGYGYPDVAETVIDVTNGKLIRLLVDDEPFDVRYGQLLDHERVLDMRTGVLSRTCTWRSPSGRTVRVRSSRLVSLTQRAVAAVAYEVEAVDQAVRVVVQSELVANEELPKSGGDPRQAAAVEHPLAAEQHLALGARLRLVHSTRASGLRVGVAADHTVKAPGRLTAEGESSPDVARWTVTAVLEPGQALRLEKFVAHGWSGRRSLPAVADQVEAALSAARSTGWSGLVAEQRAYLDAFWSRADVEVEGDAEIQQAVRFAMFHVLQAAARGEEQPVPAKGLTGSGYDGHAFWDTESYVL</sequence>
<dbReference type="InterPro" id="IPR005195">
    <property type="entry name" value="Glyco_hydro_65_M"/>
</dbReference>
<keyword evidence="4" id="KW-1185">Reference proteome</keyword>
<gene>
    <name evidence="3" type="ORF">ACFP3V_22810</name>
</gene>
<reference evidence="4" key="1">
    <citation type="journal article" date="2019" name="Int. J. Syst. Evol. Microbiol.">
        <title>The Global Catalogue of Microorganisms (GCM) 10K type strain sequencing project: providing services to taxonomists for standard genome sequencing and annotation.</title>
        <authorList>
            <consortium name="The Broad Institute Genomics Platform"/>
            <consortium name="The Broad Institute Genome Sequencing Center for Infectious Disease"/>
            <person name="Wu L."/>
            <person name="Ma J."/>
        </authorList>
    </citation>
    <scope>NUCLEOTIDE SEQUENCE [LARGE SCALE GENOMIC DNA]</scope>
    <source>
        <strain evidence="4">JCM 4816</strain>
    </source>
</reference>
<dbReference type="SUPFAM" id="SSF74650">
    <property type="entry name" value="Galactose mutarotase-like"/>
    <property type="match status" value="1"/>
</dbReference>
<feature type="domain" description="Glycoside hydrolase family 65 central catalytic" evidence="1">
    <location>
        <begin position="327"/>
        <end position="368"/>
    </location>
</feature>
<proteinExistence type="predicted"/>
<dbReference type="InterPro" id="IPR037018">
    <property type="entry name" value="GH65_N"/>
</dbReference>
<dbReference type="Gene3D" id="2.70.98.40">
    <property type="entry name" value="Glycoside hydrolase, family 65, N-terminal domain"/>
    <property type="match status" value="1"/>
</dbReference>
<dbReference type="GO" id="GO:0016787">
    <property type="term" value="F:hydrolase activity"/>
    <property type="evidence" value="ECO:0007669"/>
    <property type="project" value="UniProtKB-KW"/>
</dbReference>
<dbReference type="InterPro" id="IPR012341">
    <property type="entry name" value="6hp_glycosidase-like_sf"/>
</dbReference>
<name>A0ABW1G909_9ACTN</name>
<dbReference type="InterPro" id="IPR008928">
    <property type="entry name" value="6-hairpin_glycosidase_sf"/>
</dbReference>
<dbReference type="Pfam" id="PF03632">
    <property type="entry name" value="Glyco_hydro_65m"/>
    <property type="match status" value="1"/>
</dbReference>
<evidence type="ECO:0000259" key="2">
    <source>
        <dbReference type="Pfam" id="PF03636"/>
    </source>
</evidence>
<feature type="domain" description="Glycoside hydrolase family 65 N-terminal" evidence="2">
    <location>
        <begin position="15"/>
        <end position="270"/>
    </location>
</feature>
<dbReference type="SUPFAM" id="SSF48208">
    <property type="entry name" value="Six-hairpin glycosidases"/>
    <property type="match status" value="1"/>
</dbReference>
<comment type="caution">
    <text evidence="3">The sequence shown here is derived from an EMBL/GenBank/DDBJ whole genome shotgun (WGS) entry which is preliminary data.</text>
</comment>